<dbReference type="PANTHER" id="PTHR10590">
    <property type="entry name" value="SODIUM/NUCLEOSIDE COTRANSPORTER"/>
    <property type="match status" value="1"/>
</dbReference>
<keyword evidence="6" id="KW-0472">Membrane</keyword>
<dbReference type="Pfam" id="PF01773">
    <property type="entry name" value="Nucleos_tra2_N"/>
    <property type="match status" value="1"/>
</dbReference>
<comment type="similarity">
    <text evidence="2">Belongs to the concentrative nucleoside transporter (CNT) (TC 2.A.41) family.</text>
</comment>
<feature type="domain" description="Concentrative nucleoside transporter N-terminal" evidence="7">
    <location>
        <begin position="1"/>
        <end position="38"/>
    </location>
</feature>
<evidence type="ECO:0000256" key="2">
    <source>
        <dbReference type="ARBA" id="ARBA00009033"/>
    </source>
</evidence>
<evidence type="ECO:0000313" key="11">
    <source>
        <dbReference type="Proteomes" id="UP000218231"/>
    </source>
</evidence>
<dbReference type="OrthoDB" id="6075923at2759"/>
<keyword evidence="11" id="KW-1185">Reference proteome</keyword>
<evidence type="ECO:0000259" key="9">
    <source>
        <dbReference type="Pfam" id="PF07670"/>
    </source>
</evidence>
<accession>A0A2A2KYT2</accession>
<feature type="domain" description="Concentrative nucleoside transporter C-terminal" evidence="8">
    <location>
        <begin position="157"/>
        <end position="368"/>
    </location>
</feature>
<dbReference type="InterPro" id="IPR008276">
    <property type="entry name" value="C_nuclsd_transpt"/>
</dbReference>
<evidence type="ECO:0000256" key="5">
    <source>
        <dbReference type="ARBA" id="ARBA00022989"/>
    </source>
</evidence>
<evidence type="ECO:0000256" key="4">
    <source>
        <dbReference type="ARBA" id="ARBA00022692"/>
    </source>
</evidence>
<dbReference type="Proteomes" id="UP000218231">
    <property type="component" value="Unassembled WGS sequence"/>
</dbReference>
<evidence type="ECO:0000259" key="7">
    <source>
        <dbReference type="Pfam" id="PF01773"/>
    </source>
</evidence>
<evidence type="ECO:0008006" key="12">
    <source>
        <dbReference type="Google" id="ProtNLM"/>
    </source>
</evidence>
<comment type="caution">
    <text evidence="10">The sequence shown here is derived from an EMBL/GenBank/DDBJ whole genome shotgun (WGS) entry which is preliminary data.</text>
</comment>
<sequence length="402" mass="43621">MGLMVLRWGWGAQRFEDLARTIVKFLDYTKEGTKFVFGFVANPPNVCGMFPVFVFSVLQTLIYFGSIVAVLYYYGIIQFVLRQVATLVRATLTTTAAESLQACACVFLGMTEGPLLIQPYIDKMTASELHAILTSNFSCIAGTLFAAYISLGACPNYLLSSSIMSAPGSLACSKLLFPETEESHLKDIKDLELPRGSETTALECLSNGASATVQIVFSIGANLLVVIAFLAFFDDVIGYLGELVGIYGLSFQMLLGYLFFPLAYLMGVTDDLNETLHVAQLMGTKTALNEFIAYQKLGELTASNLLTPKAAMIATYALCGFSNFSAVGMQLEFLGKLAPSRKTILSKIVMRALLAGSISCFFTASIAGILVHEPKECLPASANRHCFDPNKFVNSTPYFPAT</sequence>
<gene>
    <name evidence="10" type="ORF">WR25_23015</name>
</gene>
<keyword evidence="3" id="KW-1003">Cell membrane</keyword>
<evidence type="ECO:0000313" key="10">
    <source>
        <dbReference type="EMBL" id="PAV79027.1"/>
    </source>
</evidence>
<dbReference type="Pfam" id="PF07662">
    <property type="entry name" value="Nucleos_tra2_C"/>
    <property type="match status" value="1"/>
</dbReference>
<dbReference type="InterPro" id="IPR002668">
    <property type="entry name" value="CNT_N_dom"/>
</dbReference>
<dbReference type="GO" id="GO:0005886">
    <property type="term" value="C:plasma membrane"/>
    <property type="evidence" value="ECO:0007669"/>
    <property type="project" value="UniProtKB-SubCell"/>
</dbReference>
<name>A0A2A2KYT2_9BILA</name>
<keyword evidence="5" id="KW-1133">Transmembrane helix</keyword>
<protein>
    <recommendedName>
        <fullName evidence="12">Sodium/nucleoside cotransporter</fullName>
    </recommendedName>
</protein>
<dbReference type="PANTHER" id="PTHR10590:SF4">
    <property type="entry name" value="SOLUTE CARRIER FAMILY 28 MEMBER 3"/>
    <property type="match status" value="1"/>
</dbReference>
<dbReference type="InterPro" id="IPR011642">
    <property type="entry name" value="Gate_dom"/>
</dbReference>
<comment type="subcellular location">
    <subcellularLocation>
        <location evidence="1">Cell membrane</location>
        <topology evidence="1">Multi-pass membrane protein</topology>
    </subcellularLocation>
</comment>
<feature type="domain" description="Nucleoside transporter/FeoB GTPase Gate" evidence="9">
    <location>
        <begin position="54"/>
        <end position="152"/>
    </location>
</feature>
<dbReference type="AlphaFoldDB" id="A0A2A2KYT2"/>
<keyword evidence="4" id="KW-0812">Transmembrane</keyword>
<organism evidence="10 11">
    <name type="scientific">Diploscapter pachys</name>
    <dbReference type="NCBI Taxonomy" id="2018661"/>
    <lineage>
        <taxon>Eukaryota</taxon>
        <taxon>Metazoa</taxon>
        <taxon>Ecdysozoa</taxon>
        <taxon>Nematoda</taxon>
        <taxon>Chromadorea</taxon>
        <taxon>Rhabditida</taxon>
        <taxon>Rhabditina</taxon>
        <taxon>Rhabditomorpha</taxon>
        <taxon>Rhabditoidea</taxon>
        <taxon>Rhabditidae</taxon>
        <taxon>Diploscapter</taxon>
    </lineage>
</organism>
<dbReference type="InterPro" id="IPR011657">
    <property type="entry name" value="CNT_C_dom"/>
</dbReference>
<evidence type="ECO:0000256" key="6">
    <source>
        <dbReference type="ARBA" id="ARBA00023136"/>
    </source>
</evidence>
<dbReference type="STRING" id="2018661.A0A2A2KYT2"/>
<evidence type="ECO:0000259" key="8">
    <source>
        <dbReference type="Pfam" id="PF07662"/>
    </source>
</evidence>
<proteinExistence type="inferred from homology"/>
<evidence type="ECO:0000256" key="1">
    <source>
        <dbReference type="ARBA" id="ARBA00004651"/>
    </source>
</evidence>
<dbReference type="GO" id="GO:0005415">
    <property type="term" value="F:nucleoside:sodium symporter activity"/>
    <property type="evidence" value="ECO:0007669"/>
    <property type="project" value="TreeGrafter"/>
</dbReference>
<dbReference type="EMBL" id="LIAE01007480">
    <property type="protein sequence ID" value="PAV79027.1"/>
    <property type="molecule type" value="Genomic_DNA"/>
</dbReference>
<evidence type="ECO:0000256" key="3">
    <source>
        <dbReference type="ARBA" id="ARBA00022475"/>
    </source>
</evidence>
<dbReference type="Pfam" id="PF07670">
    <property type="entry name" value="Gate"/>
    <property type="match status" value="1"/>
</dbReference>
<reference evidence="10 11" key="1">
    <citation type="journal article" date="2017" name="Curr. Biol.">
        <title>Genome architecture and evolution of a unichromosomal asexual nematode.</title>
        <authorList>
            <person name="Fradin H."/>
            <person name="Zegar C."/>
            <person name="Gutwein M."/>
            <person name="Lucas J."/>
            <person name="Kovtun M."/>
            <person name="Corcoran D."/>
            <person name="Baugh L.R."/>
            <person name="Kiontke K."/>
            <person name="Gunsalus K."/>
            <person name="Fitch D.H."/>
            <person name="Piano F."/>
        </authorList>
    </citation>
    <scope>NUCLEOTIDE SEQUENCE [LARGE SCALE GENOMIC DNA]</scope>
    <source>
        <strain evidence="10">PF1309</strain>
    </source>
</reference>